<dbReference type="Proteomes" id="UP000095281">
    <property type="component" value="Unplaced"/>
</dbReference>
<feature type="transmembrane region" description="Helical" evidence="5">
    <location>
        <begin position="21"/>
        <end position="51"/>
    </location>
</feature>
<proteinExistence type="predicted"/>
<feature type="domain" description="G-protein coupled receptors family 1 profile" evidence="6">
    <location>
        <begin position="1"/>
        <end position="135"/>
    </location>
</feature>
<keyword evidence="3 5" id="KW-1133">Transmembrane helix</keyword>
<dbReference type="PROSITE" id="PS50262">
    <property type="entry name" value="G_PROTEIN_RECEP_F1_2"/>
    <property type="match status" value="1"/>
</dbReference>
<keyword evidence="7" id="KW-1185">Reference proteome</keyword>
<evidence type="ECO:0000313" key="7">
    <source>
        <dbReference type="Proteomes" id="UP000095281"/>
    </source>
</evidence>
<dbReference type="WBParaSite" id="MhA1_Contig2860.frz3.gene1">
    <property type="protein sequence ID" value="MhA1_Contig2860.frz3.gene1"/>
    <property type="gene ID" value="MhA1_Contig2860.frz3.gene1"/>
</dbReference>
<evidence type="ECO:0000256" key="2">
    <source>
        <dbReference type="ARBA" id="ARBA00022692"/>
    </source>
</evidence>
<keyword evidence="4 5" id="KW-0472">Membrane</keyword>
<organism evidence="7 8">
    <name type="scientific">Meloidogyne hapla</name>
    <name type="common">Root-knot nematode worm</name>
    <dbReference type="NCBI Taxonomy" id="6305"/>
    <lineage>
        <taxon>Eukaryota</taxon>
        <taxon>Metazoa</taxon>
        <taxon>Ecdysozoa</taxon>
        <taxon>Nematoda</taxon>
        <taxon>Chromadorea</taxon>
        <taxon>Rhabditida</taxon>
        <taxon>Tylenchina</taxon>
        <taxon>Tylenchomorpha</taxon>
        <taxon>Tylenchoidea</taxon>
        <taxon>Meloidogynidae</taxon>
        <taxon>Meloidogyninae</taxon>
        <taxon>Meloidogyne</taxon>
    </lineage>
</organism>
<evidence type="ECO:0000259" key="6">
    <source>
        <dbReference type="PROSITE" id="PS50262"/>
    </source>
</evidence>
<feature type="transmembrane region" description="Helical" evidence="5">
    <location>
        <begin position="104"/>
        <end position="125"/>
    </location>
</feature>
<evidence type="ECO:0000256" key="5">
    <source>
        <dbReference type="SAM" id="Phobius"/>
    </source>
</evidence>
<evidence type="ECO:0000313" key="8">
    <source>
        <dbReference type="WBParaSite" id="MhA1_Contig2860.frz3.gene1"/>
    </source>
</evidence>
<dbReference type="Pfam" id="PF10320">
    <property type="entry name" value="7TM_GPCR_Srsx"/>
    <property type="match status" value="1"/>
</dbReference>
<keyword evidence="2 5" id="KW-0812">Transmembrane</keyword>
<dbReference type="InterPro" id="IPR019424">
    <property type="entry name" value="7TM_GPCR_Srsx"/>
</dbReference>
<protein>
    <submittedName>
        <fullName evidence="8">G_PROTEIN_RECEP_F1_2 domain-containing protein</fullName>
    </submittedName>
</protein>
<sequence length="135" mass="15687">MCASVVYVTLKTKTLRQSYNILIVANCICGFFFMFTFLIQFIIIITGINFISLKICFPLMIIPIFFVQSQYLFYLALSIDRLITVIFPIWHLTNIQKSDRGNKLYLFFIFALITFYASFTVLTGIKSSLFDNPNK</sequence>
<dbReference type="SUPFAM" id="SSF81321">
    <property type="entry name" value="Family A G protein-coupled receptor-like"/>
    <property type="match status" value="1"/>
</dbReference>
<dbReference type="AlphaFoldDB" id="A0A1I8BLI7"/>
<dbReference type="InterPro" id="IPR017452">
    <property type="entry name" value="GPCR_Rhodpsn_7TM"/>
</dbReference>
<comment type="subcellular location">
    <subcellularLocation>
        <location evidence="1">Membrane</location>
    </subcellularLocation>
</comment>
<reference evidence="8" key="1">
    <citation type="submission" date="2016-11" db="UniProtKB">
        <authorList>
            <consortium name="WormBaseParasite"/>
        </authorList>
    </citation>
    <scope>IDENTIFICATION</scope>
</reference>
<evidence type="ECO:0000256" key="1">
    <source>
        <dbReference type="ARBA" id="ARBA00004370"/>
    </source>
</evidence>
<evidence type="ECO:0000256" key="3">
    <source>
        <dbReference type="ARBA" id="ARBA00022989"/>
    </source>
</evidence>
<name>A0A1I8BLI7_MELHA</name>
<dbReference type="Gene3D" id="1.20.1070.10">
    <property type="entry name" value="Rhodopsin 7-helix transmembrane proteins"/>
    <property type="match status" value="1"/>
</dbReference>
<dbReference type="GO" id="GO:0016020">
    <property type="term" value="C:membrane"/>
    <property type="evidence" value="ECO:0007669"/>
    <property type="project" value="UniProtKB-SubCell"/>
</dbReference>
<accession>A0A1I8BLI7</accession>
<feature type="transmembrane region" description="Helical" evidence="5">
    <location>
        <begin position="71"/>
        <end position="92"/>
    </location>
</feature>
<evidence type="ECO:0000256" key="4">
    <source>
        <dbReference type="ARBA" id="ARBA00023136"/>
    </source>
</evidence>